<organism evidence="1 2">
    <name type="scientific">Amphibiibacter pelophylacis</name>
    <dbReference type="NCBI Taxonomy" id="1799477"/>
    <lineage>
        <taxon>Bacteria</taxon>
        <taxon>Pseudomonadati</taxon>
        <taxon>Pseudomonadota</taxon>
        <taxon>Betaproteobacteria</taxon>
        <taxon>Burkholderiales</taxon>
        <taxon>Sphaerotilaceae</taxon>
        <taxon>Amphibiibacter</taxon>
    </lineage>
</organism>
<reference evidence="1" key="1">
    <citation type="submission" date="2023-10" db="EMBL/GenBank/DDBJ databases">
        <title>Amphibacter perezi, gen. nov., sp. nov. a novel taxa of the family Comamonadaceae, class Betaproteobacteria isolated from the skin microbiota of Pelophylax perezi from different populations.</title>
        <authorList>
            <person name="Costa S."/>
            <person name="Proenca D.N."/>
            <person name="Lopes I."/>
            <person name="Morais P.V."/>
        </authorList>
    </citation>
    <scope>NUCLEOTIDE SEQUENCE</scope>
    <source>
        <strain evidence="1">SL12-8</strain>
    </source>
</reference>
<protein>
    <submittedName>
        <fullName evidence="1">Delta(1)-pyrroline-2-carboxylate reductase family protein</fullName>
    </submittedName>
</protein>
<gene>
    <name evidence="1" type="ORF">RV045_05855</name>
</gene>
<accession>A0ACC6P139</accession>
<name>A0ACC6P139_9BURK</name>
<keyword evidence="2" id="KW-1185">Reference proteome</keyword>
<proteinExistence type="predicted"/>
<evidence type="ECO:0000313" key="1">
    <source>
        <dbReference type="EMBL" id="MEJ7137956.1"/>
    </source>
</evidence>
<dbReference type="Proteomes" id="UP001364695">
    <property type="component" value="Unassembled WGS sequence"/>
</dbReference>
<comment type="caution">
    <text evidence="1">The sequence shown here is derived from an EMBL/GenBank/DDBJ whole genome shotgun (WGS) entry which is preliminary data.</text>
</comment>
<sequence length="313" mass="32299">MPDTSHFPAPPSPLTVYSAAQTAALLDFRALMDALATASVQAASGEIDSPVRQVVPLVNGGVMLSMPATADDIAIHKLVNVQPGNARAGLPTINGLVTAFEARTGQPLFVLDGPEVTGRRTAAVSMLALRHLLPQGPRHVLLIGAGAQARFHVLALHALDSSVRISVRSRSSAALADFCSQHAAQGVQISPDAADTVADDVDAVICCTTSSAPVYDEPARPGRVVIGVGAFKPDMAEIGAQTLSGSTIYTDEPEGAQHEAGDLLRAGVDWAQVLPLSTLVQQPPDLSAAAVFKSVGYAAWDLAAARVARAALA</sequence>
<evidence type="ECO:0000313" key="2">
    <source>
        <dbReference type="Proteomes" id="UP001364695"/>
    </source>
</evidence>
<dbReference type="EMBL" id="JAWDIE010000007">
    <property type="protein sequence ID" value="MEJ7137956.1"/>
    <property type="molecule type" value="Genomic_DNA"/>
</dbReference>